<evidence type="ECO:0000256" key="3">
    <source>
        <dbReference type="ARBA" id="ARBA00022723"/>
    </source>
</evidence>
<dbReference type="Proteomes" id="UP001479290">
    <property type="component" value="Unassembled WGS sequence"/>
</dbReference>
<accession>A0AAW1Z849</accession>
<dbReference type="GO" id="GO:0009738">
    <property type="term" value="P:abscisic acid-activated signaling pathway"/>
    <property type="evidence" value="ECO:0007669"/>
    <property type="project" value="InterPro"/>
</dbReference>
<evidence type="ECO:0000256" key="8">
    <source>
        <dbReference type="SAM" id="Coils"/>
    </source>
</evidence>
<feature type="domain" description="Mind bomb SH3 repeat" evidence="10">
    <location>
        <begin position="205"/>
        <end position="258"/>
    </location>
</feature>
<evidence type="ECO:0000256" key="7">
    <source>
        <dbReference type="ARBA" id="ARBA00022833"/>
    </source>
</evidence>
<feature type="transmembrane region" description="Helical" evidence="9">
    <location>
        <begin position="42"/>
        <end position="62"/>
    </location>
</feature>
<keyword evidence="9" id="KW-0472">Membrane</keyword>
<dbReference type="PANTHER" id="PTHR46960">
    <property type="entry name" value="E3 UBIQUITIN-PROTEIN LIGASE KEG"/>
    <property type="match status" value="1"/>
</dbReference>
<evidence type="ECO:0000256" key="1">
    <source>
        <dbReference type="ARBA" id="ARBA00004906"/>
    </source>
</evidence>
<keyword evidence="5" id="KW-0863">Zinc-finger</keyword>
<keyword evidence="9" id="KW-1133">Transmembrane helix</keyword>
<keyword evidence="6" id="KW-0833">Ubl conjugation pathway</keyword>
<dbReference type="EMBL" id="JAWDJR010000020">
    <property type="protein sequence ID" value="KAK9956479.1"/>
    <property type="molecule type" value="Genomic_DNA"/>
</dbReference>
<keyword evidence="9" id="KW-0812">Transmembrane</keyword>
<keyword evidence="2" id="KW-0808">Transferase</keyword>
<dbReference type="Gene3D" id="1.20.5.1000">
    <property type="entry name" value="arf6 gtpase in complex with a specific effector, jip4"/>
    <property type="match status" value="1"/>
</dbReference>
<gene>
    <name evidence="11" type="ORF">ABG768_014211</name>
</gene>
<evidence type="ECO:0000313" key="12">
    <source>
        <dbReference type="Proteomes" id="UP001479290"/>
    </source>
</evidence>
<dbReference type="Pfam" id="PF18346">
    <property type="entry name" value="SH3_15"/>
    <property type="match status" value="1"/>
</dbReference>
<dbReference type="GO" id="GO:0006952">
    <property type="term" value="P:defense response"/>
    <property type="evidence" value="ECO:0007669"/>
    <property type="project" value="InterPro"/>
</dbReference>
<comment type="pathway">
    <text evidence="1">Protein modification; protein ubiquitination.</text>
</comment>
<dbReference type="InterPro" id="IPR040847">
    <property type="entry name" value="SH3_15"/>
</dbReference>
<name>A0AAW1Z849_CULAL</name>
<proteinExistence type="predicted"/>
<keyword evidence="12" id="KW-1185">Reference proteome</keyword>
<evidence type="ECO:0000256" key="4">
    <source>
        <dbReference type="ARBA" id="ARBA00022737"/>
    </source>
</evidence>
<keyword evidence="4" id="KW-0677">Repeat</keyword>
<dbReference type="InterPro" id="IPR044584">
    <property type="entry name" value="KEG"/>
</dbReference>
<dbReference type="GO" id="GO:0008270">
    <property type="term" value="F:zinc ion binding"/>
    <property type="evidence" value="ECO:0007669"/>
    <property type="project" value="UniProtKB-KW"/>
</dbReference>
<sequence length="525" mass="58862">MDLEHIYQNVELRDIEDTLGPQTQNKSQDEGKDEKHRGSRCLVLMTVCLGLICVLLLVFIILQHINHTAERDLLKSYKNTVEEFNQTINSLQDNYTDLMIEKDQLQNNFTSLTQKKLELEPELRKLYKQGSSGLKSSIKIGDKVRVKTSVVTPTHKWGAVTHKSIGVVKKIQGESLTVDFPEQKNWNGVISEMELVTNTCTVDIHVGDRVRVKPSITTPKHGWGRATHKSVGVVKEVQGESLTVDFPEHENWKGIISEMELVTSTFDIQVGDRVRVKSSITTPKYKWGRATNKSVGVVKEVQGESLFVDFPEHKNWKGIISEMELVTGTCTVDIQVGDRVRVKPSITTPKYEWGNATNKSVGVVKEVQGESLIVDFPEHKNWKGIISEMELVTGTCTVDIKVGDRVRVKPSITTPKHNWGSATNKSVGVVKEVQGESLIVDFPEHENWKGIISEMELVTGTCTVNIQVGDRVRVKPSITTPKYEWGRATHKSVGVVKDISVTVDFPEHKGWKGIFSEMELIDDSG</sequence>
<evidence type="ECO:0000256" key="9">
    <source>
        <dbReference type="SAM" id="Phobius"/>
    </source>
</evidence>
<keyword evidence="7" id="KW-0862">Zinc</keyword>
<evidence type="ECO:0000256" key="5">
    <source>
        <dbReference type="ARBA" id="ARBA00022771"/>
    </source>
</evidence>
<keyword evidence="3" id="KW-0479">Metal-binding</keyword>
<feature type="coiled-coil region" evidence="8">
    <location>
        <begin position="74"/>
        <end position="115"/>
    </location>
</feature>
<dbReference type="PANTHER" id="PTHR46960:SF3">
    <property type="entry name" value="OS05G0392050 PROTEIN"/>
    <property type="match status" value="1"/>
</dbReference>
<evidence type="ECO:0000256" key="2">
    <source>
        <dbReference type="ARBA" id="ARBA00022679"/>
    </source>
</evidence>
<dbReference type="GO" id="GO:0004842">
    <property type="term" value="F:ubiquitin-protein transferase activity"/>
    <property type="evidence" value="ECO:0007669"/>
    <property type="project" value="InterPro"/>
</dbReference>
<protein>
    <recommendedName>
        <fullName evidence="10">Mind bomb SH3 repeat domain-containing protein</fullName>
    </recommendedName>
</protein>
<reference evidence="11 12" key="1">
    <citation type="submission" date="2024-05" db="EMBL/GenBank/DDBJ databases">
        <title>A high-quality chromosomal-level genome assembly of Topmouth culter (Culter alburnus).</title>
        <authorList>
            <person name="Zhao H."/>
        </authorList>
    </citation>
    <scope>NUCLEOTIDE SEQUENCE [LARGE SCALE GENOMIC DNA]</scope>
    <source>
        <strain evidence="11">CATC2023</strain>
        <tissue evidence="11">Muscle</tissue>
    </source>
</reference>
<dbReference type="AlphaFoldDB" id="A0AAW1Z849"/>
<evidence type="ECO:0000259" key="10">
    <source>
        <dbReference type="Pfam" id="PF18346"/>
    </source>
</evidence>
<organism evidence="11 12">
    <name type="scientific">Culter alburnus</name>
    <name type="common">Topmouth culter</name>
    <dbReference type="NCBI Taxonomy" id="194366"/>
    <lineage>
        <taxon>Eukaryota</taxon>
        <taxon>Metazoa</taxon>
        <taxon>Chordata</taxon>
        <taxon>Craniata</taxon>
        <taxon>Vertebrata</taxon>
        <taxon>Euteleostomi</taxon>
        <taxon>Actinopterygii</taxon>
        <taxon>Neopterygii</taxon>
        <taxon>Teleostei</taxon>
        <taxon>Ostariophysi</taxon>
        <taxon>Cypriniformes</taxon>
        <taxon>Xenocyprididae</taxon>
        <taxon>Xenocypridinae</taxon>
        <taxon>Culter</taxon>
    </lineage>
</organism>
<evidence type="ECO:0000313" key="11">
    <source>
        <dbReference type="EMBL" id="KAK9956479.1"/>
    </source>
</evidence>
<dbReference type="GO" id="GO:0016567">
    <property type="term" value="P:protein ubiquitination"/>
    <property type="evidence" value="ECO:0007669"/>
    <property type="project" value="InterPro"/>
</dbReference>
<keyword evidence="8" id="KW-0175">Coiled coil</keyword>
<comment type="caution">
    <text evidence="11">The sequence shown here is derived from an EMBL/GenBank/DDBJ whole genome shotgun (WGS) entry which is preliminary data.</text>
</comment>
<evidence type="ECO:0000256" key="6">
    <source>
        <dbReference type="ARBA" id="ARBA00022786"/>
    </source>
</evidence>